<dbReference type="PANTHER" id="PTHR31834">
    <property type="entry name" value="INITIATION-SPECIFIC ALPHA-1,6-MANNOSYLTRANSFERASE"/>
    <property type="match status" value="1"/>
</dbReference>
<dbReference type="InterPro" id="IPR039367">
    <property type="entry name" value="Och1-like"/>
</dbReference>
<keyword evidence="2" id="KW-0328">Glycosyltransferase</keyword>
<dbReference type="EC" id="2.4.1.232" evidence="2"/>
<dbReference type="GO" id="GO:0000136">
    <property type="term" value="C:mannan polymerase complex"/>
    <property type="evidence" value="ECO:0007669"/>
    <property type="project" value="TreeGrafter"/>
</dbReference>
<gene>
    <name evidence="2" type="ORF">Gasu_17110</name>
</gene>
<dbReference type="OMA" id="DWADWYS"/>
<dbReference type="KEGG" id="gsl:Gasu_17110"/>
<feature type="transmembrane region" description="Helical" evidence="1">
    <location>
        <begin position="21"/>
        <end position="44"/>
    </location>
</feature>
<dbReference type="PANTHER" id="PTHR31834:SF1">
    <property type="entry name" value="INITIATION-SPECIFIC ALPHA-1,6-MANNOSYLTRANSFERASE"/>
    <property type="match status" value="1"/>
</dbReference>
<dbReference type="InterPro" id="IPR007577">
    <property type="entry name" value="GlycoTrfase_DXD_sugar-bd_CS"/>
</dbReference>
<dbReference type="EMBL" id="KB454495">
    <property type="protein sequence ID" value="EME30944.1"/>
    <property type="molecule type" value="Genomic_DNA"/>
</dbReference>
<keyword evidence="2" id="KW-0808">Transferase</keyword>
<keyword evidence="1" id="KW-1133">Transmembrane helix</keyword>
<dbReference type="Gramene" id="EME30944">
    <property type="protein sequence ID" value="EME30944"/>
    <property type="gene ID" value="Gasu_17110"/>
</dbReference>
<dbReference type="GO" id="GO:0006487">
    <property type="term" value="P:protein N-linked glycosylation"/>
    <property type="evidence" value="ECO:0007669"/>
    <property type="project" value="TreeGrafter"/>
</dbReference>
<keyword evidence="1" id="KW-0472">Membrane</keyword>
<organism evidence="2 3">
    <name type="scientific">Galdieria sulphuraria</name>
    <name type="common">Red alga</name>
    <dbReference type="NCBI Taxonomy" id="130081"/>
    <lineage>
        <taxon>Eukaryota</taxon>
        <taxon>Rhodophyta</taxon>
        <taxon>Bangiophyceae</taxon>
        <taxon>Galdieriales</taxon>
        <taxon>Galdieriaceae</taxon>
        <taxon>Galdieria</taxon>
    </lineage>
</organism>
<reference evidence="3" key="1">
    <citation type="journal article" date="2013" name="Science">
        <title>Gene transfer from bacteria and archaea facilitated evolution of an extremophilic eukaryote.</title>
        <authorList>
            <person name="Schonknecht G."/>
            <person name="Chen W.H."/>
            <person name="Ternes C.M."/>
            <person name="Barbier G.G."/>
            <person name="Shrestha R.P."/>
            <person name="Stanke M."/>
            <person name="Brautigam A."/>
            <person name="Baker B.J."/>
            <person name="Banfield J.F."/>
            <person name="Garavito R.M."/>
            <person name="Carr K."/>
            <person name="Wilkerson C."/>
            <person name="Rensing S.A."/>
            <person name="Gagneul D."/>
            <person name="Dickenson N.E."/>
            <person name="Oesterhelt C."/>
            <person name="Lercher M.J."/>
            <person name="Weber A.P."/>
        </authorList>
    </citation>
    <scope>NUCLEOTIDE SEQUENCE [LARGE SCALE GENOMIC DNA]</scope>
    <source>
        <strain evidence="3">074W</strain>
    </source>
</reference>
<protein>
    <submittedName>
        <fullName evidence="2">Alpha-1,6-mannosyltransferase</fullName>
        <ecNumber evidence="2">2.4.1.232</ecNumber>
    </submittedName>
</protein>
<keyword evidence="3" id="KW-1185">Reference proteome</keyword>
<dbReference type="eggNOG" id="ENOG502QW2I">
    <property type="taxonomic scope" value="Eukaryota"/>
</dbReference>
<dbReference type="InterPro" id="IPR029044">
    <property type="entry name" value="Nucleotide-diphossugar_trans"/>
</dbReference>
<dbReference type="Proteomes" id="UP000030680">
    <property type="component" value="Unassembled WGS sequence"/>
</dbReference>
<dbReference type="STRING" id="130081.M2Y515"/>
<dbReference type="OrthoDB" id="3887at2759"/>
<keyword evidence="1" id="KW-0812">Transmembrane</keyword>
<dbReference type="GeneID" id="17089638"/>
<dbReference type="SUPFAM" id="SSF53448">
    <property type="entry name" value="Nucleotide-diphospho-sugar transferases"/>
    <property type="match status" value="1"/>
</dbReference>
<evidence type="ECO:0000313" key="3">
    <source>
        <dbReference type="Proteomes" id="UP000030680"/>
    </source>
</evidence>
<sequence>MIPTTTKVVKIMLRSGHFHGVKYSLSIYLFVLVLCTCVTFSIVFCRRCNNALTVDQPVCSSWTNSEVLQKALYASQVVLEQKQKGFTRYVPSIIHQMWYSDKETRVPLHLKRSLESFSNMNPDATHLFWRKADLLEFVMRFYPSLSSLFLKLPKTILKVDLLRFLLLLHFGGVYSDIDTLCQKPVSDWTLGDENVSVIIGYEGGLWEFPGWEQETSEKPFARDVQLTTWTVASMPYHPLIANMVHICIQKLVQMKTDDLKTYDVMDFAGPGAWTDAVLEYISPFGYSGDDIYATKVPLKVQDIYILPAAGFDWNHNGDPKLACIRHLFVGSWKRRQ</sequence>
<accession>M2Y515</accession>
<dbReference type="AlphaFoldDB" id="M2Y515"/>
<dbReference type="Gene3D" id="3.90.550.20">
    <property type="match status" value="1"/>
</dbReference>
<name>M2Y515_GALSU</name>
<evidence type="ECO:0000313" key="2">
    <source>
        <dbReference type="EMBL" id="EME30944.1"/>
    </source>
</evidence>
<evidence type="ECO:0000256" key="1">
    <source>
        <dbReference type="SAM" id="Phobius"/>
    </source>
</evidence>
<proteinExistence type="predicted"/>
<dbReference type="GO" id="GO:0033164">
    <property type="term" value="F:initiation-specific glycolipid 1,6-alpha-mannosyltransferase activity"/>
    <property type="evidence" value="ECO:0007669"/>
    <property type="project" value="UniProtKB-EC"/>
</dbReference>
<dbReference type="Pfam" id="PF04488">
    <property type="entry name" value="Gly_transf_sug"/>
    <property type="match status" value="1"/>
</dbReference>
<dbReference type="RefSeq" id="XP_005707464.1">
    <property type="nucleotide sequence ID" value="XM_005707407.1"/>
</dbReference>